<dbReference type="EMBL" id="BAAAJE010000006">
    <property type="protein sequence ID" value="GAA1140072.1"/>
    <property type="molecule type" value="Genomic_DNA"/>
</dbReference>
<sequence length="97" mass="11074">MTYPALHELMRSYLHQDYDLIGSIDDNVDQFLRDFDHLAPLLPDDVARLLASVADDDEIRITVEEMGCQLRPVGGTYRAWLQQIADRVRAKTGTADR</sequence>
<evidence type="ECO:0000313" key="3">
    <source>
        <dbReference type="Proteomes" id="UP001499979"/>
    </source>
</evidence>
<proteinExistence type="predicted"/>
<dbReference type="InterPro" id="IPR041129">
    <property type="entry name" value="CdiI_2"/>
</dbReference>
<protein>
    <recommendedName>
        <fullName evidence="1">CdiI immunity protein domain-containing protein</fullName>
    </recommendedName>
</protein>
<dbReference type="Pfam" id="PF18593">
    <property type="entry name" value="CdiI_2"/>
    <property type="match status" value="1"/>
</dbReference>
<reference evidence="2 3" key="1">
    <citation type="journal article" date="2019" name="Int. J. Syst. Evol. Microbiol.">
        <title>The Global Catalogue of Microorganisms (GCM) 10K type strain sequencing project: providing services to taxonomists for standard genome sequencing and annotation.</title>
        <authorList>
            <consortium name="The Broad Institute Genomics Platform"/>
            <consortium name="The Broad Institute Genome Sequencing Center for Infectious Disease"/>
            <person name="Wu L."/>
            <person name="Ma J."/>
        </authorList>
    </citation>
    <scope>NUCLEOTIDE SEQUENCE [LARGE SCALE GENOMIC DNA]</scope>
    <source>
        <strain evidence="2 3">JCM 11813</strain>
    </source>
</reference>
<organism evidence="2 3">
    <name type="scientific">Nocardioides aquiterrae</name>
    <dbReference type="NCBI Taxonomy" id="203799"/>
    <lineage>
        <taxon>Bacteria</taxon>
        <taxon>Bacillati</taxon>
        <taxon>Actinomycetota</taxon>
        <taxon>Actinomycetes</taxon>
        <taxon>Propionibacteriales</taxon>
        <taxon>Nocardioidaceae</taxon>
        <taxon>Nocardioides</taxon>
    </lineage>
</organism>
<evidence type="ECO:0000313" key="2">
    <source>
        <dbReference type="EMBL" id="GAA1140072.1"/>
    </source>
</evidence>
<comment type="caution">
    <text evidence="2">The sequence shown here is derived from an EMBL/GenBank/DDBJ whole genome shotgun (WGS) entry which is preliminary data.</text>
</comment>
<name>A0ABN1UCI9_9ACTN</name>
<dbReference type="Proteomes" id="UP001499979">
    <property type="component" value="Unassembled WGS sequence"/>
</dbReference>
<evidence type="ECO:0000259" key="1">
    <source>
        <dbReference type="Pfam" id="PF18593"/>
    </source>
</evidence>
<dbReference type="RefSeq" id="WP_343907322.1">
    <property type="nucleotide sequence ID" value="NZ_BAAAJE010000006.1"/>
</dbReference>
<keyword evidence="3" id="KW-1185">Reference proteome</keyword>
<feature type="domain" description="CdiI immunity protein" evidence="1">
    <location>
        <begin position="3"/>
        <end position="88"/>
    </location>
</feature>
<gene>
    <name evidence="2" type="ORF">GCM10009606_19600</name>
</gene>
<accession>A0ABN1UCI9</accession>